<dbReference type="EMBL" id="JAFIMR010000038">
    <property type="protein sequence ID" value="KAI1857931.1"/>
    <property type="molecule type" value="Genomic_DNA"/>
</dbReference>
<evidence type="ECO:0000313" key="3">
    <source>
        <dbReference type="Proteomes" id="UP000829685"/>
    </source>
</evidence>
<dbReference type="Gene3D" id="3.40.630.30">
    <property type="match status" value="1"/>
</dbReference>
<reference evidence="2" key="1">
    <citation type="submission" date="2021-03" db="EMBL/GenBank/DDBJ databases">
        <title>Revisited historic fungal species revealed as producer of novel bioactive compounds through whole genome sequencing and comparative genomics.</title>
        <authorList>
            <person name="Vignolle G.A."/>
            <person name="Hochenegger N."/>
            <person name="Mach R.L."/>
            <person name="Mach-Aigner A.R."/>
            <person name="Javad Rahimi M."/>
            <person name="Salim K.A."/>
            <person name="Chan C.M."/>
            <person name="Lim L.B.L."/>
            <person name="Cai F."/>
            <person name="Druzhinina I.S."/>
            <person name="U'Ren J.M."/>
            <person name="Derntl C."/>
        </authorList>
    </citation>
    <scope>NUCLEOTIDE SEQUENCE</scope>
    <source>
        <strain evidence="2">TUCIM 5799</strain>
    </source>
</reference>
<dbReference type="InterPro" id="IPR016181">
    <property type="entry name" value="Acyl_CoA_acyltransferase"/>
</dbReference>
<dbReference type="GO" id="GO:0016747">
    <property type="term" value="F:acyltransferase activity, transferring groups other than amino-acyl groups"/>
    <property type="evidence" value="ECO:0007669"/>
    <property type="project" value="InterPro"/>
</dbReference>
<feature type="domain" description="N-acetyltransferase" evidence="1">
    <location>
        <begin position="3"/>
        <end position="208"/>
    </location>
</feature>
<dbReference type="InterPro" id="IPR052523">
    <property type="entry name" value="Trichothecene_AcTrans"/>
</dbReference>
<dbReference type="Pfam" id="PF00583">
    <property type="entry name" value="Acetyltransf_1"/>
    <property type="match status" value="1"/>
</dbReference>
<proteinExistence type="predicted"/>
<name>A0A9P9WD85_9PEZI</name>
<evidence type="ECO:0000313" key="2">
    <source>
        <dbReference type="EMBL" id="KAI1857931.1"/>
    </source>
</evidence>
<organism evidence="2 3">
    <name type="scientific">Neoarthrinium moseri</name>
    <dbReference type="NCBI Taxonomy" id="1658444"/>
    <lineage>
        <taxon>Eukaryota</taxon>
        <taxon>Fungi</taxon>
        <taxon>Dikarya</taxon>
        <taxon>Ascomycota</taxon>
        <taxon>Pezizomycotina</taxon>
        <taxon>Sordariomycetes</taxon>
        <taxon>Xylariomycetidae</taxon>
        <taxon>Amphisphaeriales</taxon>
        <taxon>Apiosporaceae</taxon>
        <taxon>Neoarthrinium</taxon>
    </lineage>
</organism>
<gene>
    <name evidence="2" type="ORF">JX265_010961</name>
</gene>
<dbReference type="CDD" id="cd04301">
    <property type="entry name" value="NAT_SF"/>
    <property type="match status" value="1"/>
</dbReference>
<protein>
    <recommendedName>
        <fullName evidence="1">N-acetyltransferase domain-containing protein</fullName>
    </recommendedName>
</protein>
<dbReference type="SUPFAM" id="SSF55729">
    <property type="entry name" value="Acyl-CoA N-acyltransferases (Nat)"/>
    <property type="match status" value="1"/>
</dbReference>
<dbReference type="InterPro" id="IPR000182">
    <property type="entry name" value="GNAT_dom"/>
</dbReference>
<dbReference type="PROSITE" id="PS51186">
    <property type="entry name" value="GNAT"/>
    <property type="match status" value="1"/>
</dbReference>
<accession>A0A9P9WD85</accession>
<dbReference type="PANTHER" id="PTHR42791:SF17">
    <property type="entry name" value="ACETYLTRANSFERASE, GNAT FAMILY FAMILY (AFU_ORTHOLOGUE AFUA_8G05690)"/>
    <property type="match status" value="1"/>
</dbReference>
<dbReference type="PANTHER" id="PTHR42791">
    <property type="entry name" value="GNAT FAMILY ACETYLTRANSFERASE"/>
    <property type="match status" value="1"/>
</dbReference>
<evidence type="ECO:0000259" key="1">
    <source>
        <dbReference type="PROSITE" id="PS51186"/>
    </source>
</evidence>
<dbReference type="Proteomes" id="UP000829685">
    <property type="component" value="Unassembled WGS sequence"/>
</dbReference>
<dbReference type="AlphaFoldDB" id="A0A9P9WD85"/>
<keyword evidence="3" id="KW-1185">Reference proteome</keyword>
<sequence>MPFAVLPALVPDITPVYDVYFEAFKGEKMLNFLFPGGIDRQAHKHGTTLWWHHDQNGYTIKCVDSESGKIVGMATWEVFWRPGKDSRWKKPAGAEWLKGANRKKAESVLIPSWTMREKLFGGQKHIYCISLATHPEYRRKGIGRLLLQWGVDIAEQLQLPIYLEATVASAPMFESCGFDRLKHEEIVHAASSTGETEDLVVPLMVKMPSKANGLSFREWSAKGCPETY</sequence>
<dbReference type="OrthoDB" id="2115692at2759"/>
<comment type="caution">
    <text evidence="2">The sequence shown here is derived from an EMBL/GenBank/DDBJ whole genome shotgun (WGS) entry which is preliminary data.</text>
</comment>